<dbReference type="PROSITE" id="PS51910">
    <property type="entry name" value="GH18_2"/>
    <property type="match status" value="1"/>
</dbReference>
<proteinExistence type="predicted"/>
<comment type="caution">
    <text evidence="2">The sequence shown here is derived from an EMBL/GenBank/DDBJ whole genome shotgun (WGS) entry which is preliminary data.</text>
</comment>
<dbReference type="GO" id="GO:0005975">
    <property type="term" value="P:carbohydrate metabolic process"/>
    <property type="evidence" value="ECO:0007669"/>
    <property type="project" value="InterPro"/>
</dbReference>
<dbReference type="Proteomes" id="UP001162156">
    <property type="component" value="Unassembled WGS sequence"/>
</dbReference>
<evidence type="ECO:0000259" key="1">
    <source>
        <dbReference type="PROSITE" id="PS51910"/>
    </source>
</evidence>
<evidence type="ECO:0000313" key="3">
    <source>
        <dbReference type="Proteomes" id="UP001162156"/>
    </source>
</evidence>
<sequence>MERQGKFDINALEPALQYCTHLIYGYAAIKDDTLKLVPLNEQFDVIKDNYRHVTDLKRKYPKLKVLLSVGGNEDISGEGTERNLKYREIVSI</sequence>
<gene>
    <name evidence="2" type="ORF">NQ314_011521</name>
</gene>
<keyword evidence="3" id="KW-1185">Reference proteome</keyword>
<dbReference type="AlphaFoldDB" id="A0AAV8XIQ7"/>
<reference evidence="2" key="1">
    <citation type="journal article" date="2023" name="Insect Mol. Biol.">
        <title>Genome sequencing provides insights into the evolution of gene families encoding plant cell wall-degrading enzymes in longhorned beetles.</title>
        <authorList>
            <person name="Shin N.R."/>
            <person name="Okamura Y."/>
            <person name="Kirsch R."/>
            <person name="Pauchet Y."/>
        </authorList>
    </citation>
    <scope>NUCLEOTIDE SEQUENCE</scope>
    <source>
        <strain evidence="2">RBIC_L_NR</strain>
    </source>
</reference>
<dbReference type="InterPro" id="IPR001223">
    <property type="entry name" value="Glyco_hydro18_cat"/>
</dbReference>
<name>A0AAV8XIQ7_9CUCU</name>
<accession>A0AAV8XIQ7</accession>
<feature type="domain" description="GH18" evidence="1">
    <location>
        <begin position="1"/>
        <end position="92"/>
    </location>
</feature>
<organism evidence="2 3">
    <name type="scientific">Rhamnusium bicolor</name>
    <dbReference type="NCBI Taxonomy" id="1586634"/>
    <lineage>
        <taxon>Eukaryota</taxon>
        <taxon>Metazoa</taxon>
        <taxon>Ecdysozoa</taxon>
        <taxon>Arthropoda</taxon>
        <taxon>Hexapoda</taxon>
        <taxon>Insecta</taxon>
        <taxon>Pterygota</taxon>
        <taxon>Neoptera</taxon>
        <taxon>Endopterygota</taxon>
        <taxon>Coleoptera</taxon>
        <taxon>Polyphaga</taxon>
        <taxon>Cucujiformia</taxon>
        <taxon>Chrysomeloidea</taxon>
        <taxon>Cerambycidae</taxon>
        <taxon>Lepturinae</taxon>
        <taxon>Rhagiini</taxon>
        <taxon>Rhamnusium</taxon>
    </lineage>
</organism>
<dbReference type="Pfam" id="PF00704">
    <property type="entry name" value="Glyco_hydro_18"/>
    <property type="match status" value="1"/>
</dbReference>
<dbReference type="Gene3D" id="3.20.20.80">
    <property type="entry name" value="Glycosidases"/>
    <property type="match status" value="1"/>
</dbReference>
<evidence type="ECO:0000313" key="2">
    <source>
        <dbReference type="EMBL" id="KAJ8938388.1"/>
    </source>
</evidence>
<dbReference type="EMBL" id="JANEYF010003192">
    <property type="protein sequence ID" value="KAJ8938388.1"/>
    <property type="molecule type" value="Genomic_DNA"/>
</dbReference>
<dbReference type="InterPro" id="IPR017853">
    <property type="entry name" value="GH"/>
</dbReference>
<dbReference type="SUPFAM" id="SSF51445">
    <property type="entry name" value="(Trans)glycosidases"/>
    <property type="match status" value="1"/>
</dbReference>
<protein>
    <recommendedName>
        <fullName evidence="1">GH18 domain-containing protein</fullName>
    </recommendedName>
</protein>